<dbReference type="SUPFAM" id="SSF52540">
    <property type="entry name" value="P-loop containing nucleoside triphosphate hydrolases"/>
    <property type="match status" value="2"/>
</dbReference>
<evidence type="ECO:0000256" key="7">
    <source>
        <dbReference type="ARBA" id="ARBA00022967"/>
    </source>
</evidence>
<dbReference type="OrthoDB" id="7757085at2"/>
<dbReference type="Proteomes" id="UP000242444">
    <property type="component" value="Unassembled WGS sequence"/>
</dbReference>
<keyword evidence="6 10" id="KW-0067">ATP-binding</keyword>
<feature type="domain" description="ABC transporter" evidence="9">
    <location>
        <begin position="8"/>
        <end position="245"/>
    </location>
</feature>
<name>A0A263D246_9PSEU</name>
<evidence type="ECO:0000313" key="10">
    <source>
        <dbReference type="EMBL" id="OZM72421.1"/>
    </source>
</evidence>
<accession>A0A263D246</accession>
<keyword evidence="3" id="KW-0762">Sugar transport</keyword>
<proteinExistence type="predicted"/>
<evidence type="ECO:0000256" key="6">
    <source>
        <dbReference type="ARBA" id="ARBA00022840"/>
    </source>
</evidence>
<dbReference type="RefSeq" id="WP_094863521.1">
    <property type="nucleotide sequence ID" value="NZ_NKYE01000008.1"/>
</dbReference>
<evidence type="ECO:0000256" key="8">
    <source>
        <dbReference type="ARBA" id="ARBA00023136"/>
    </source>
</evidence>
<dbReference type="PROSITE" id="PS50893">
    <property type="entry name" value="ABC_TRANSPORTER_2"/>
    <property type="match status" value="2"/>
</dbReference>
<evidence type="ECO:0000256" key="2">
    <source>
        <dbReference type="ARBA" id="ARBA00022475"/>
    </source>
</evidence>
<dbReference type="GO" id="GO:0016887">
    <property type="term" value="F:ATP hydrolysis activity"/>
    <property type="evidence" value="ECO:0007669"/>
    <property type="project" value="InterPro"/>
</dbReference>
<gene>
    <name evidence="10" type="ORF">CFN78_15705</name>
</gene>
<dbReference type="GO" id="GO:0005524">
    <property type="term" value="F:ATP binding"/>
    <property type="evidence" value="ECO:0007669"/>
    <property type="project" value="UniProtKB-KW"/>
</dbReference>
<dbReference type="InParanoid" id="A0A263D246"/>
<dbReference type="InterPro" id="IPR003593">
    <property type="entry name" value="AAA+_ATPase"/>
</dbReference>
<dbReference type="SMART" id="SM00382">
    <property type="entry name" value="AAA"/>
    <property type="match status" value="2"/>
</dbReference>
<evidence type="ECO:0000256" key="4">
    <source>
        <dbReference type="ARBA" id="ARBA00022737"/>
    </source>
</evidence>
<keyword evidence="5" id="KW-0547">Nucleotide-binding</keyword>
<keyword evidence="4" id="KW-0677">Repeat</keyword>
<organism evidence="10 11">
    <name type="scientific">Amycolatopsis antarctica</name>
    <dbReference type="NCBI Taxonomy" id="1854586"/>
    <lineage>
        <taxon>Bacteria</taxon>
        <taxon>Bacillati</taxon>
        <taxon>Actinomycetota</taxon>
        <taxon>Actinomycetes</taxon>
        <taxon>Pseudonocardiales</taxon>
        <taxon>Pseudonocardiaceae</taxon>
        <taxon>Amycolatopsis</taxon>
    </lineage>
</organism>
<dbReference type="InterPro" id="IPR017871">
    <property type="entry name" value="ABC_transporter-like_CS"/>
</dbReference>
<evidence type="ECO:0000313" key="11">
    <source>
        <dbReference type="Proteomes" id="UP000242444"/>
    </source>
</evidence>
<dbReference type="CDD" id="cd03216">
    <property type="entry name" value="ABC_Carb_Monos_I"/>
    <property type="match status" value="1"/>
</dbReference>
<keyword evidence="7" id="KW-1278">Translocase</keyword>
<evidence type="ECO:0000256" key="1">
    <source>
        <dbReference type="ARBA" id="ARBA00022448"/>
    </source>
</evidence>
<comment type="caution">
    <text evidence="10">The sequence shown here is derived from an EMBL/GenBank/DDBJ whole genome shotgun (WGS) entry which is preliminary data.</text>
</comment>
<dbReference type="InterPro" id="IPR027417">
    <property type="entry name" value="P-loop_NTPase"/>
</dbReference>
<keyword evidence="2" id="KW-1003">Cell membrane</keyword>
<dbReference type="AlphaFoldDB" id="A0A263D246"/>
<dbReference type="CDD" id="cd03215">
    <property type="entry name" value="ABC_Carb_Monos_II"/>
    <property type="match status" value="1"/>
</dbReference>
<keyword evidence="1" id="KW-0813">Transport</keyword>
<dbReference type="EMBL" id="NKYE01000008">
    <property type="protein sequence ID" value="OZM72421.1"/>
    <property type="molecule type" value="Genomic_DNA"/>
</dbReference>
<evidence type="ECO:0000256" key="3">
    <source>
        <dbReference type="ARBA" id="ARBA00022597"/>
    </source>
</evidence>
<dbReference type="InterPro" id="IPR050107">
    <property type="entry name" value="ABC_carbohydrate_import_ATPase"/>
</dbReference>
<keyword evidence="11" id="KW-1185">Reference proteome</keyword>
<dbReference type="Gene3D" id="3.40.50.300">
    <property type="entry name" value="P-loop containing nucleotide triphosphate hydrolases"/>
    <property type="match status" value="2"/>
</dbReference>
<dbReference type="InterPro" id="IPR003439">
    <property type="entry name" value="ABC_transporter-like_ATP-bd"/>
</dbReference>
<dbReference type="Pfam" id="PF00005">
    <property type="entry name" value="ABC_tran"/>
    <property type="match status" value="2"/>
</dbReference>
<feature type="domain" description="ABC transporter" evidence="9">
    <location>
        <begin position="258"/>
        <end position="501"/>
    </location>
</feature>
<dbReference type="PANTHER" id="PTHR43790">
    <property type="entry name" value="CARBOHYDRATE TRANSPORT ATP-BINDING PROTEIN MG119-RELATED"/>
    <property type="match status" value="1"/>
</dbReference>
<keyword evidence="8" id="KW-0472">Membrane</keyword>
<dbReference type="PANTHER" id="PTHR43790:SF3">
    <property type="entry name" value="D-ALLOSE IMPORT ATP-BINDING PROTEIN ALSA-RELATED"/>
    <property type="match status" value="1"/>
</dbReference>
<evidence type="ECO:0000256" key="5">
    <source>
        <dbReference type="ARBA" id="ARBA00022741"/>
    </source>
</evidence>
<sequence length="509" mass="53255">MTPAEPVIAVSGLCKAFSGKVALDEVSMELRAGEVHCLAGENGAGKSTVIRILTGAIRRDSGEYVVDGRPLPVSLTPAATRAAGIGAVYQELSLLPHLSAAENLLMGRLPSRGGVLDRGRLREQARARLDRVGLGGLDPSTVVSELPAATRQLVEVAKVLGDEPRVIIFDEPTTALSGSEAESLLRRISALRDAGVAVLYVSHRLEEMFEIGDRVTVLRDGAVTRSAEMVEFTEDTLIAAMVGRDVEELYPRGTSAGNEGAALLRVRGLRPRGGGHAVDLDVRAGEVLGVAGLLGAGRSELLRGIFGADPPESGTVEVDGKRVPPGRPADSVRAGIGLLSEDRKELGLLPELSIRENVSVASLRGIGRRGLLSARRESGAVDEVLDGMRLRAGSYDAPVSTLSGGNQQKVLIARWLVSDVRVLLFDEPTKGVDVGAKAELYTLIGDLAARGFAIVVVSSYLPELLGLADRILVLRAGAAVGEVPAAEATEEGLLRLASTGVPEGENGAA</sequence>
<dbReference type="PROSITE" id="PS00211">
    <property type="entry name" value="ABC_TRANSPORTER_1"/>
    <property type="match status" value="1"/>
</dbReference>
<reference evidence="10 11" key="1">
    <citation type="submission" date="2017-07" db="EMBL/GenBank/DDBJ databases">
        <title>Amycolatopsis antarcticus sp. nov., isolated from the surface of an Antarcticus brown macroalga.</title>
        <authorList>
            <person name="Wang J."/>
            <person name="Leiva S."/>
            <person name="Huang J."/>
            <person name="Huang Y."/>
        </authorList>
    </citation>
    <scope>NUCLEOTIDE SEQUENCE [LARGE SCALE GENOMIC DNA]</scope>
    <source>
        <strain evidence="10 11">AU-G6</strain>
    </source>
</reference>
<protein>
    <submittedName>
        <fullName evidence="10">D-ribose transporter ATP-binding protein</fullName>
    </submittedName>
</protein>
<evidence type="ECO:0000259" key="9">
    <source>
        <dbReference type="PROSITE" id="PS50893"/>
    </source>
</evidence>